<dbReference type="SMART" id="SM00986">
    <property type="entry name" value="UDG"/>
    <property type="match status" value="1"/>
</dbReference>
<accession>A0ABU3Y4K0</accession>
<dbReference type="InterPro" id="IPR005122">
    <property type="entry name" value="Uracil-DNA_glycosylase-like"/>
</dbReference>
<evidence type="ECO:0000313" key="2">
    <source>
        <dbReference type="EMBL" id="MDV3456283.1"/>
    </source>
</evidence>
<dbReference type="RefSeq" id="WP_317225472.1">
    <property type="nucleotide sequence ID" value="NZ_JAWJEJ010000001.1"/>
</dbReference>
<reference evidence="2 3" key="1">
    <citation type="submission" date="2023-10" db="EMBL/GenBank/DDBJ databases">
        <title>Sphingomonas sp. HF-S4 16S ribosomal RNA gene Genome sequencing and assembly.</title>
        <authorList>
            <person name="Lee H."/>
        </authorList>
    </citation>
    <scope>NUCLEOTIDE SEQUENCE [LARGE SCALE GENOMIC DNA]</scope>
    <source>
        <strain evidence="2 3">HF-S4</strain>
    </source>
</reference>
<dbReference type="EMBL" id="JAWJEJ010000001">
    <property type="protein sequence ID" value="MDV3456283.1"/>
    <property type="molecule type" value="Genomic_DNA"/>
</dbReference>
<proteinExistence type="predicted"/>
<gene>
    <name evidence="2" type="ORF">RZN05_04750</name>
</gene>
<keyword evidence="3" id="KW-1185">Reference proteome</keyword>
<dbReference type="Pfam" id="PF03167">
    <property type="entry name" value="UDG"/>
    <property type="match status" value="1"/>
</dbReference>
<name>A0ABU3Y4K0_9SPHN</name>
<dbReference type="Proteomes" id="UP001273531">
    <property type="component" value="Unassembled WGS sequence"/>
</dbReference>
<evidence type="ECO:0000313" key="3">
    <source>
        <dbReference type="Proteomes" id="UP001273531"/>
    </source>
</evidence>
<evidence type="ECO:0000259" key="1">
    <source>
        <dbReference type="SMART" id="SM00986"/>
    </source>
</evidence>
<organism evidence="2 3">
    <name type="scientific">Sphingomonas agrestis</name>
    <dbReference type="NCBI Taxonomy" id="3080540"/>
    <lineage>
        <taxon>Bacteria</taxon>
        <taxon>Pseudomonadati</taxon>
        <taxon>Pseudomonadota</taxon>
        <taxon>Alphaproteobacteria</taxon>
        <taxon>Sphingomonadales</taxon>
        <taxon>Sphingomonadaceae</taxon>
        <taxon>Sphingomonas</taxon>
    </lineage>
</organism>
<comment type="caution">
    <text evidence="2">The sequence shown here is derived from an EMBL/GenBank/DDBJ whole genome shotgun (WGS) entry which is preliminary data.</text>
</comment>
<feature type="domain" description="Uracil-DNA glycosylase-like" evidence="1">
    <location>
        <begin position="88"/>
        <end position="233"/>
    </location>
</feature>
<protein>
    <submittedName>
        <fullName evidence="2">Uracil-DNA glycosylase family protein</fullName>
    </submittedName>
</protein>
<dbReference type="InterPro" id="IPR036895">
    <property type="entry name" value="Uracil-DNA_glycosylase-like_sf"/>
</dbReference>
<dbReference type="Gene3D" id="3.40.470.10">
    <property type="entry name" value="Uracil-DNA glycosylase-like domain"/>
    <property type="match status" value="1"/>
</dbReference>
<dbReference type="SUPFAM" id="SSF52141">
    <property type="entry name" value="Uracil-DNA glycosylase-like"/>
    <property type="match status" value="1"/>
</dbReference>
<dbReference type="SMART" id="SM00987">
    <property type="entry name" value="UreE_C"/>
    <property type="match status" value="1"/>
</dbReference>
<sequence length="241" mass="26435">MGGEPVQDWQKLAASALEWWRDAGVDMLVEDEVRDWLARTPPPAPAALAADAVAEPVVETLPETIDAFLAWRSGDSAPEAGWHTRFFAPTGPVDAEWVVVTDVPEADDSDVLLSGPAGRLLDKMLAAVGRSRESVHVVPIAFARPLTGRIAPEDEPRLIELARHHLGLLQPKALFLLGQSASRVLDTTDGWPPSDSLRDINQFGAMTRAAVSYHPRWLLERPAVKREAWKHLLLLSRGTTE</sequence>